<organism evidence="1">
    <name type="scientific">Lepeophtheirus salmonis</name>
    <name type="common">Salmon louse</name>
    <name type="synonym">Caligus salmonis</name>
    <dbReference type="NCBI Taxonomy" id="72036"/>
    <lineage>
        <taxon>Eukaryota</taxon>
        <taxon>Metazoa</taxon>
        <taxon>Ecdysozoa</taxon>
        <taxon>Arthropoda</taxon>
        <taxon>Crustacea</taxon>
        <taxon>Multicrustacea</taxon>
        <taxon>Hexanauplia</taxon>
        <taxon>Copepoda</taxon>
        <taxon>Siphonostomatoida</taxon>
        <taxon>Caligidae</taxon>
        <taxon>Lepeophtheirus</taxon>
    </lineage>
</organism>
<accession>A0A0K2UBJ4</accession>
<evidence type="ECO:0000313" key="1">
    <source>
        <dbReference type="EMBL" id="CDW35608.1"/>
    </source>
</evidence>
<dbReference type="AlphaFoldDB" id="A0A0K2UBJ4"/>
<name>A0A0K2UBJ4_LEPSM</name>
<reference evidence="1" key="1">
    <citation type="submission" date="2014-05" db="EMBL/GenBank/DDBJ databases">
        <authorList>
            <person name="Chronopoulou M."/>
        </authorList>
    </citation>
    <scope>NUCLEOTIDE SEQUENCE</scope>
    <source>
        <tissue evidence="1">Whole organism</tissue>
    </source>
</reference>
<proteinExistence type="predicted"/>
<sequence length="61" mass="7370">MIQESTFYQYYTQANPSHKSQNRDNYLSSDLLGALHSISKCKSSFVYQHFVDQWRRKLFFE</sequence>
<dbReference type="EMBL" id="HACA01018247">
    <property type="protein sequence ID" value="CDW35608.1"/>
    <property type="molecule type" value="Transcribed_RNA"/>
</dbReference>
<protein>
    <submittedName>
        <fullName evidence="1">Uncharacterized protein</fullName>
    </submittedName>
</protein>